<dbReference type="SUPFAM" id="SSF57850">
    <property type="entry name" value="RING/U-box"/>
    <property type="match status" value="1"/>
</dbReference>
<proteinExistence type="predicted"/>
<dbReference type="SMART" id="SM00184">
    <property type="entry name" value="RING"/>
    <property type="match status" value="1"/>
</dbReference>
<dbReference type="InterPro" id="IPR000727">
    <property type="entry name" value="T_SNARE_dom"/>
</dbReference>
<dbReference type="GO" id="GO:0008270">
    <property type="term" value="F:zinc ion binding"/>
    <property type="evidence" value="ECO:0007669"/>
    <property type="project" value="UniProtKB-KW"/>
</dbReference>
<evidence type="ECO:0000256" key="4">
    <source>
        <dbReference type="PROSITE-ProRule" id="PRU00175"/>
    </source>
</evidence>
<dbReference type="STRING" id="1328759.A0A5C2T2P7"/>
<accession>A0A5C2T2P7</accession>
<evidence type="ECO:0000313" key="8">
    <source>
        <dbReference type="EMBL" id="RPD66646.1"/>
    </source>
</evidence>
<dbReference type="EMBL" id="ML122251">
    <property type="protein sequence ID" value="RPD66646.1"/>
    <property type="molecule type" value="Genomic_DNA"/>
</dbReference>
<protein>
    <recommendedName>
        <fullName evidence="10">RING-type domain-containing protein</fullName>
    </recommendedName>
</protein>
<feature type="domain" description="RING-type" evidence="6">
    <location>
        <begin position="6"/>
        <end position="47"/>
    </location>
</feature>
<dbReference type="Gene3D" id="3.30.40.10">
    <property type="entry name" value="Zinc/RING finger domain, C3HC4 (zinc finger)"/>
    <property type="match status" value="1"/>
</dbReference>
<name>A0A5C2T2P7_9APHY</name>
<keyword evidence="9" id="KW-1185">Reference proteome</keyword>
<dbReference type="PROSITE" id="PS50192">
    <property type="entry name" value="T_SNARE"/>
    <property type="match status" value="1"/>
</dbReference>
<evidence type="ECO:0000256" key="1">
    <source>
        <dbReference type="ARBA" id="ARBA00022723"/>
    </source>
</evidence>
<dbReference type="Proteomes" id="UP000313359">
    <property type="component" value="Unassembled WGS sequence"/>
</dbReference>
<dbReference type="PROSITE" id="PS50089">
    <property type="entry name" value="ZF_RING_2"/>
    <property type="match status" value="1"/>
</dbReference>
<evidence type="ECO:0000259" key="7">
    <source>
        <dbReference type="PROSITE" id="PS50192"/>
    </source>
</evidence>
<feature type="domain" description="T-SNARE coiled-coil homology" evidence="7">
    <location>
        <begin position="128"/>
        <end position="190"/>
    </location>
</feature>
<keyword evidence="3" id="KW-0862">Zinc</keyword>
<evidence type="ECO:0008006" key="10">
    <source>
        <dbReference type="Google" id="ProtNLM"/>
    </source>
</evidence>
<gene>
    <name evidence="8" type="ORF">L227DRAFT_649328</name>
</gene>
<evidence type="ECO:0000313" key="9">
    <source>
        <dbReference type="Proteomes" id="UP000313359"/>
    </source>
</evidence>
<dbReference type="PROSITE" id="PS00518">
    <property type="entry name" value="ZF_RING_1"/>
    <property type="match status" value="1"/>
</dbReference>
<organism evidence="8 9">
    <name type="scientific">Lentinus tigrinus ALCF2SS1-6</name>
    <dbReference type="NCBI Taxonomy" id="1328759"/>
    <lineage>
        <taxon>Eukaryota</taxon>
        <taxon>Fungi</taxon>
        <taxon>Dikarya</taxon>
        <taxon>Basidiomycota</taxon>
        <taxon>Agaricomycotina</taxon>
        <taxon>Agaricomycetes</taxon>
        <taxon>Polyporales</taxon>
        <taxon>Polyporaceae</taxon>
        <taxon>Lentinus</taxon>
    </lineage>
</organism>
<keyword evidence="1" id="KW-0479">Metal-binding</keyword>
<feature type="coiled-coil region" evidence="5">
    <location>
        <begin position="152"/>
        <end position="235"/>
    </location>
</feature>
<dbReference type="OrthoDB" id="6105938at2759"/>
<evidence type="ECO:0000259" key="6">
    <source>
        <dbReference type="PROSITE" id="PS50089"/>
    </source>
</evidence>
<evidence type="ECO:0000256" key="3">
    <source>
        <dbReference type="ARBA" id="ARBA00022833"/>
    </source>
</evidence>
<evidence type="ECO:0000256" key="5">
    <source>
        <dbReference type="SAM" id="Coils"/>
    </source>
</evidence>
<sequence>MPSFRCSICLDALDATSKPMTTLCGHIYCLDCATFRFSTQPSCAICRKPQALDKMIRLYPDCPISVRSMDKAAEEAVETVKFSIADKVEQEDALMVCNTFVNSVTDREKPHLNTELLRELSFQLALMSTKMKDEHARLKKMTKNVQTTRNIEARLTAQIEKQRSTMDRLEKEKACLSTQLDTTRERMAALQRQSSFSSEDAGRQRVNSAKVQNQLEEMQKELDYWKQQALKAKKKYIVLKNKVIEADRALPSRSHCSAHDGSDDLLVVG</sequence>
<dbReference type="InterPro" id="IPR013083">
    <property type="entry name" value="Znf_RING/FYVE/PHD"/>
</dbReference>
<dbReference type="InterPro" id="IPR017907">
    <property type="entry name" value="Znf_RING_CS"/>
</dbReference>
<reference evidence="8" key="1">
    <citation type="journal article" date="2018" name="Genome Biol. Evol.">
        <title>Genomics and development of Lentinus tigrinus, a white-rot wood-decaying mushroom with dimorphic fruiting bodies.</title>
        <authorList>
            <person name="Wu B."/>
            <person name="Xu Z."/>
            <person name="Knudson A."/>
            <person name="Carlson A."/>
            <person name="Chen N."/>
            <person name="Kovaka S."/>
            <person name="LaButti K."/>
            <person name="Lipzen A."/>
            <person name="Pennachio C."/>
            <person name="Riley R."/>
            <person name="Schakwitz W."/>
            <person name="Umezawa K."/>
            <person name="Ohm R.A."/>
            <person name="Grigoriev I.V."/>
            <person name="Nagy L.G."/>
            <person name="Gibbons J."/>
            <person name="Hibbett D."/>
        </authorList>
    </citation>
    <scope>NUCLEOTIDE SEQUENCE [LARGE SCALE GENOMIC DNA]</scope>
    <source>
        <strain evidence="8">ALCF2SS1-6</strain>
    </source>
</reference>
<dbReference type="Pfam" id="PF13639">
    <property type="entry name" value="zf-RING_2"/>
    <property type="match status" value="1"/>
</dbReference>
<evidence type="ECO:0000256" key="2">
    <source>
        <dbReference type="ARBA" id="ARBA00022771"/>
    </source>
</evidence>
<keyword evidence="5" id="KW-0175">Coiled coil</keyword>
<keyword evidence="2 4" id="KW-0863">Zinc-finger</keyword>
<dbReference type="AlphaFoldDB" id="A0A5C2T2P7"/>
<dbReference type="InterPro" id="IPR001841">
    <property type="entry name" value="Znf_RING"/>
</dbReference>